<dbReference type="SUPFAM" id="SSF53300">
    <property type="entry name" value="vWA-like"/>
    <property type="match status" value="1"/>
</dbReference>
<dbReference type="InterPro" id="IPR002035">
    <property type="entry name" value="VWF_A"/>
</dbReference>
<dbReference type="Gene3D" id="3.10.100.10">
    <property type="entry name" value="Mannose-Binding Protein A, subunit A"/>
    <property type="match status" value="2"/>
</dbReference>
<dbReference type="CDD" id="cd01450">
    <property type="entry name" value="vWFA_subfamily_ECM"/>
    <property type="match status" value="1"/>
</dbReference>
<dbReference type="InterPro" id="IPR016186">
    <property type="entry name" value="C-type_lectin-like/link_sf"/>
</dbReference>
<dbReference type="EMBL" id="BTSX01000006">
    <property type="protein sequence ID" value="GMT06023.1"/>
    <property type="molecule type" value="Genomic_DNA"/>
</dbReference>
<comment type="caution">
    <text evidence="3">The sequence shown here is derived from an EMBL/GenBank/DDBJ whole genome shotgun (WGS) entry which is preliminary data.</text>
</comment>
<evidence type="ECO:0008006" key="5">
    <source>
        <dbReference type="Google" id="ProtNLM"/>
    </source>
</evidence>
<reference evidence="3" key="1">
    <citation type="submission" date="2023-10" db="EMBL/GenBank/DDBJ databases">
        <title>Genome assembly of Pristionchus species.</title>
        <authorList>
            <person name="Yoshida K."/>
            <person name="Sommer R.J."/>
        </authorList>
    </citation>
    <scope>NUCLEOTIDE SEQUENCE</scope>
    <source>
        <strain evidence="3">RS0144</strain>
    </source>
</reference>
<accession>A0AAV5UI86</accession>
<dbReference type="InterPro" id="IPR016187">
    <property type="entry name" value="CTDL_fold"/>
</dbReference>
<evidence type="ECO:0000313" key="4">
    <source>
        <dbReference type="Proteomes" id="UP001432027"/>
    </source>
</evidence>
<dbReference type="SUPFAM" id="SSF56436">
    <property type="entry name" value="C-type lectin-like"/>
    <property type="match status" value="2"/>
</dbReference>
<dbReference type="AlphaFoldDB" id="A0AAV5UI86"/>
<proteinExistence type="predicted"/>
<dbReference type="CDD" id="cd00037">
    <property type="entry name" value="CLECT"/>
    <property type="match status" value="2"/>
</dbReference>
<organism evidence="3 4">
    <name type="scientific">Pristionchus entomophagus</name>
    <dbReference type="NCBI Taxonomy" id="358040"/>
    <lineage>
        <taxon>Eukaryota</taxon>
        <taxon>Metazoa</taxon>
        <taxon>Ecdysozoa</taxon>
        <taxon>Nematoda</taxon>
        <taxon>Chromadorea</taxon>
        <taxon>Rhabditida</taxon>
        <taxon>Rhabditina</taxon>
        <taxon>Diplogasteromorpha</taxon>
        <taxon>Diplogasteroidea</taxon>
        <taxon>Neodiplogasteridae</taxon>
        <taxon>Pristionchus</taxon>
    </lineage>
</organism>
<dbReference type="Gene3D" id="3.40.50.410">
    <property type="entry name" value="von Willebrand factor, type A domain"/>
    <property type="match status" value="1"/>
</dbReference>
<evidence type="ECO:0000313" key="3">
    <source>
        <dbReference type="EMBL" id="GMT06023.1"/>
    </source>
</evidence>
<feature type="domain" description="C-type lectin" evidence="1">
    <location>
        <begin position="597"/>
        <end position="707"/>
    </location>
</feature>
<dbReference type="SMART" id="SM00034">
    <property type="entry name" value="CLECT"/>
    <property type="match status" value="2"/>
</dbReference>
<feature type="domain" description="VWFA" evidence="2">
    <location>
        <begin position="399"/>
        <end position="549"/>
    </location>
</feature>
<sequence length="726" mass="80893">FFEGQDILGPIKVLKPDDEHPCAWAECEFGAVAWNGDYKGPPSFTYKPLSSFACSGDRTWRYTGPEAEQSQLQAVACVIKGCEELDSRRHEDCDSKFACYWPDFVDGDADDWKKMTCDDPHALRRSDDATEIAPTCKMGQWSADGNNIESATEVICITCLDVETEREDVVQPTVTGRNKEVSCPKLGKLTIEYEYNGEKQSIPVTSLKCSSEFSWKATGGPFPPFPSFEEAVRELPTWKARCIIPEDNRCRSGFLYYEGWCVYSTGHNEYSFQDAANVCNGVGALAPSIHNKYELDFWSEASEYVTSGHYWLDASCPTVGQPYVWKDETQTDYMGPRGELQQCDGEGSYHIHPFGFDYYKYDVPAPAICVYKFDAPPDPQPVDPTANYCSCEPSKTYLDIVFIVDTSEDMNSNTVGDAIATIRSTLSPMQFGKALFQSQVAILAYGDKVQTVKNFGDIRNTNDVWEISLPSIGGKATKLADAIKQVSSMISNNKREITRGVIVLLSKSFNQLDAINIKGAAEAFKDTGGIIITIDYANGGIAGLKDIATTGYYINEPATNPDNLNSALCDANCFCPDGLLPYNVPKKPLAREVPMGCYHVAKVPSVYDAAALNCKKQKGYVATMKDYAKNIFMVSLFPEKARFWIGMKENNEKRYEGPFEWSDGSDIFTTFWAPANPVFDQHCVYAQQQSGSNSAWFSADCTEPLKYSMTYACQFRPCDSKYDCRM</sequence>
<evidence type="ECO:0000259" key="2">
    <source>
        <dbReference type="PROSITE" id="PS50234"/>
    </source>
</evidence>
<keyword evidence="4" id="KW-1185">Reference proteome</keyword>
<dbReference type="Pfam" id="PF00059">
    <property type="entry name" value="Lectin_C"/>
    <property type="match status" value="1"/>
</dbReference>
<dbReference type="PANTHER" id="PTHR31024:SF3">
    <property type="entry name" value="C-TYPE LECTIN-RELATED"/>
    <property type="match status" value="1"/>
</dbReference>
<dbReference type="SMART" id="SM00327">
    <property type="entry name" value="VWA"/>
    <property type="match status" value="1"/>
</dbReference>
<name>A0AAV5UI86_9BILA</name>
<gene>
    <name evidence="3" type="ORF">PENTCL1PPCAC_28197</name>
</gene>
<dbReference type="InterPro" id="IPR001304">
    <property type="entry name" value="C-type_lectin-like"/>
</dbReference>
<dbReference type="PROSITE" id="PS50234">
    <property type="entry name" value="VWFA"/>
    <property type="match status" value="1"/>
</dbReference>
<dbReference type="PROSITE" id="PS50041">
    <property type="entry name" value="C_TYPE_LECTIN_2"/>
    <property type="match status" value="1"/>
</dbReference>
<dbReference type="InterPro" id="IPR036465">
    <property type="entry name" value="vWFA_dom_sf"/>
</dbReference>
<dbReference type="PANTHER" id="PTHR31024">
    <property type="entry name" value="C-TYPE LECTIN"/>
    <property type="match status" value="1"/>
</dbReference>
<feature type="non-terminal residue" evidence="3">
    <location>
        <position position="1"/>
    </location>
</feature>
<dbReference type="Pfam" id="PF00092">
    <property type="entry name" value="VWA"/>
    <property type="match status" value="1"/>
</dbReference>
<protein>
    <recommendedName>
        <fullName evidence="5">C-type lectin</fullName>
    </recommendedName>
</protein>
<evidence type="ECO:0000259" key="1">
    <source>
        <dbReference type="PROSITE" id="PS50041"/>
    </source>
</evidence>
<dbReference type="Proteomes" id="UP001432027">
    <property type="component" value="Unassembled WGS sequence"/>
</dbReference>